<sequence>MTTTDTAARADDLAPASAATVHEAVARRAVEAPNAVALSEGDRRTSYAELDAAAERLAARLRAVGLGREARVGVHVPRGTDFVVAALAALKAGAAYVPLDVGYPPQALARVAREARLGAVVTAEGGPAG</sequence>
<feature type="non-terminal residue" evidence="4">
    <location>
        <position position="129"/>
    </location>
</feature>
<accession>A0A3M2M8E5</accession>
<feature type="domain" description="AMP-dependent synthetase/ligase" evidence="3">
    <location>
        <begin position="26"/>
        <end position="122"/>
    </location>
</feature>
<keyword evidence="5" id="KW-1185">Reference proteome</keyword>
<dbReference type="Gene3D" id="3.40.50.12780">
    <property type="entry name" value="N-terminal domain of ligase-like"/>
    <property type="match status" value="1"/>
</dbReference>
<comment type="caution">
    <text evidence="4">The sequence shown here is derived from an EMBL/GenBank/DDBJ whole genome shotgun (WGS) entry which is preliminary data.</text>
</comment>
<dbReference type="SUPFAM" id="SSF56801">
    <property type="entry name" value="Acetyl-CoA synthetase-like"/>
    <property type="match status" value="1"/>
</dbReference>
<dbReference type="InterPro" id="IPR000873">
    <property type="entry name" value="AMP-dep_synth/lig_dom"/>
</dbReference>
<protein>
    <recommendedName>
        <fullName evidence="3">AMP-dependent synthetase/ligase domain-containing protein</fullName>
    </recommendedName>
</protein>
<gene>
    <name evidence="4" type="ORF">EBN88_07555</name>
</gene>
<name>A0A3M2M8E5_9ACTN</name>
<dbReference type="AlphaFoldDB" id="A0A3M2M8E5"/>
<evidence type="ECO:0000256" key="2">
    <source>
        <dbReference type="ARBA" id="ARBA00022553"/>
    </source>
</evidence>
<dbReference type="PANTHER" id="PTHR44845:SF6">
    <property type="entry name" value="BETA-ALANINE-ACTIVATING ENZYME"/>
    <property type="match status" value="1"/>
</dbReference>
<evidence type="ECO:0000259" key="3">
    <source>
        <dbReference type="Pfam" id="PF00501"/>
    </source>
</evidence>
<keyword evidence="1" id="KW-0596">Phosphopantetheine</keyword>
<keyword evidence="2" id="KW-0597">Phosphoprotein</keyword>
<evidence type="ECO:0000313" key="5">
    <source>
        <dbReference type="Proteomes" id="UP000278673"/>
    </source>
</evidence>
<dbReference type="Pfam" id="PF00501">
    <property type="entry name" value="AMP-binding"/>
    <property type="match status" value="1"/>
</dbReference>
<dbReference type="PANTHER" id="PTHR44845">
    <property type="entry name" value="CARRIER DOMAIN-CONTAINING PROTEIN"/>
    <property type="match status" value="1"/>
</dbReference>
<dbReference type="RefSeq" id="WP_147472675.1">
    <property type="nucleotide sequence ID" value="NZ_RFFJ01000025.1"/>
</dbReference>
<evidence type="ECO:0000313" key="4">
    <source>
        <dbReference type="EMBL" id="RMI43398.1"/>
    </source>
</evidence>
<proteinExistence type="predicted"/>
<reference evidence="4 5" key="1">
    <citation type="submission" date="2018-10" db="EMBL/GenBank/DDBJ databases">
        <title>Isolation, diversity and antifungal activity of actinobacteria from wheat.</title>
        <authorList>
            <person name="Han C."/>
        </authorList>
    </citation>
    <scope>NUCLEOTIDE SEQUENCE [LARGE SCALE GENOMIC DNA]</scope>
    <source>
        <strain evidence="4 5">NEAU-YY642</strain>
    </source>
</reference>
<dbReference type="EMBL" id="RFFJ01000025">
    <property type="protein sequence ID" value="RMI43398.1"/>
    <property type="molecule type" value="Genomic_DNA"/>
</dbReference>
<organism evidence="4 5">
    <name type="scientific">Streptomyces triticirhizae</name>
    <dbReference type="NCBI Taxonomy" id="2483353"/>
    <lineage>
        <taxon>Bacteria</taxon>
        <taxon>Bacillati</taxon>
        <taxon>Actinomycetota</taxon>
        <taxon>Actinomycetes</taxon>
        <taxon>Kitasatosporales</taxon>
        <taxon>Streptomycetaceae</taxon>
        <taxon>Streptomyces</taxon>
    </lineage>
</organism>
<evidence type="ECO:0000256" key="1">
    <source>
        <dbReference type="ARBA" id="ARBA00022450"/>
    </source>
</evidence>
<dbReference type="Proteomes" id="UP000278673">
    <property type="component" value="Unassembled WGS sequence"/>
</dbReference>
<dbReference type="InterPro" id="IPR042099">
    <property type="entry name" value="ANL_N_sf"/>
</dbReference>